<comment type="subcellular location">
    <subcellularLocation>
        <location evidence="1 7">Cell membrane</location>
        <topology evidence="1 7">Multi-pass membrane protein</topology>
    </subcellularLocation>
</comment>
<dbReference type="InterPro" id="IPR000515">
    <property type="entry name" value="MetI-like"/>
</dbReference>
<dbReference type="InterPro" id="IPR050901">
    <property type="entry name" value="BP-dep_ABC_trans_perm"/>
</dbReference>
<dbReference type="PROSITE" id="PS50928">
    <property type="entry name" value="ABC_TM1"/>
    <property type="match status" value="1"/>
</dbReference>
<keyword evidence="12" id="KW-1185">Reference proteome</keyword>
<organism evidence="10 11">
    <name type="scientific">Paenibacillus thiaminolyticus</name>
    <name type="common">Bacillus thiaminolyticus</name>
    <dbReference type="NCBI Taxonomy" id="49283"/>
    <lineage>
        <taxon>Bacteria</taxon>
        <taxon>Bacillati</taxon>
        <taxon>Bacillota</taxon>
        <taxon>Bacilli</taxon>
        <taxon>Bacillales</taxon>
        <taxon>Paenibacillaceae</taxon>
        <taxon>Paenibacillus</taxon>
    </lineage>
</organism>
<protein>
    <submittedName>
        <fullName evidence="10">Carbohydrate ABC transporter permease</fullName>
    </submittedName>
</protein>
<evidence type="ECO:0000256" key="1">
    <source>
        <dbReference type="ARBA" id="ARBA00004651"/>
    </source>
</evidence>
<dbReference type="EMBL" id="CP041405">
    <property type="protein sequence ID" value="QDM43660.1"/>
    <property type="molecule type" value="Genomic_DNA"/>
</dbReference>
<accession>A0AAP9DT20</accession>
<dbReference type="GO" id="GO:0005886">
    <property type="term" value="C:plasma membrane"/>
    <property type="evidence" value="ECO:0007669"/>
    <property type="project" value="UniProtKB-SubCell"/>
</dbReference>
<dbReference type="SUPFAM" id="SSF161098">
    <property type="entry name" value="MetI-like"/>
    <property type="match status" value="1"/>
</dbReference>
<keyword evidence="4 7" id="KW-0812">Transmembrane</keyword>
<evidence type="ECO:0000256" key="6">
    <source>
        <dbReference type="ARBA" id="ARBA00023136"/>
    </source>
</evidence>
<evidence type="ECO:0000313" key="10">
    <source>
        <dbReference type="EMBL" id="QDM43660.1"/>
    </source>
</evidence>
<keyword evidence="3" id="KW-1003">Cell membrane</keyword>
<dbReference type="Pfam" id="PF00528">
    <property type="entry name" value="BPD_transp_1"/>
    <property type="match status" value="1"/>
</dbReference>
<feature type="transmembrane region" description="Helical" evidence="7">
    <location>
        <begin position="236"/>
        <end position="257"/>
    </location>
</feature>
<keyword evidence="5 7" id="KW-1133">Transmembrane helix</keyword>
<dbReference type="RefSeq" id="WP_087445159.1">
    <property type="nucleotide sequence ID" value="NZ_CABMNB010000047.1"/>
</dbReference>
<dbReference type="CDD" id="cd06261">
    <property type="entry name" value="TM_PBP2"/>
    <property type="match status" value="1"/>
</dbReference>
<gene>
    <name evidence="10" type="ORF">FLT43_09240</name>
    <name evidence="9" type="ORF">M5W83_02260</name>
</gene>
<feature type="transmembrane region" description="Helical" evidence="7">
    <location>
        <begin position="134"/>
        <end position="157"/>
    </location>
</feature>
<evidence type="ECO:0000256" key="5">
    <source>
        <dbReference type="ARBA" id="ARBA00022989"/>
    </source>
</evidence>
<feature type="domain" description="ABC transmembrane type-1" evidence="8">
    <location>
        <begin position="66"/>
        <end position="257"/>
    </location>
</feature>
<feature type="transmembrane region" description="Helical" evidence="7">
    <location>
        <begin position="101"/>
        <end position="122"/>
    </location>
</feature>
<evidence type="ECO:0000256" key="2">
    <source>
        <dbReference type="ARBA" id="ARBA00022448"/>
    </source>
</evidence>
<evidence type="ECO:0000313" key="12">
    <source>
        <dbReference type="Proteomes" id="UP001209276"/>
    </source>
</evidence>
<sequence length="272" mass="30235">MKSYKKWLIAIGSIILIALHTIPFYILLTSSFKAADDLSSKWAFPGYIYLGNFVNAWNEANLGRAFINNILITGITVVLVVAIGSLAAYPLARHQTKWNKFMYMLFISVLIVPPLAILVPLYRFYVDIHALNTYWGIILIHVTFNLPITIFLFTGFIGTIPKDLDEAGMIDGSSRVGLFFRLIMPLLKPVTATVIILAGVAIWNDYQFSVFFLEKTEVRTITVSLAKFFGQYNSNIGWVAAGSLMGALPITLVYLALQKQFIHGLSSGAVKG</sequence>
<dbReference type="Proteomes" id="UP001209276">
    <property type="component" value="Unassembled WGS sequence"/>
</dbReference>
<reference evidence="10 11" key="1">
    <citation type="submission" date="2019-07" db="EMBL/GenBank/DDBJ databases">
        <title>Paenibacillus thiaminolyticus NRRL B-4156.</title>
        <authorList>
            <person name="Hehnly C."/>
            <person name="Zhang L."/>
        </authorList>
    </citation>
    <scope>NUCLEOTIDE SEQUENCE [LARGE SCALE GENOMIC DNA]</scope>
    <source>
        <strain evidence="10 11">NRRL B-4156</strain>
    </source>
</reference>
<dbReference type="Gene3D" id="1.10.3720.10">
    <property type="entry name" value="MetI-like"/>
    <property type="match status" value="1"/>
</dbReference>
<dbReference type="Proteomes" id="UP000315377">
    <property type="component" value="Chromosome"/>
</dbReference>
<dbReference type="PANTHER" id="PTHR32243:SF24">
    <property type="entry name" value="DIACETYLCHITOBIOSE UPTAKE SYSTEM PERMEASE PROTEIN NGCG"/>
    <property type="match status" value="1"/>
</dbReference>
<evidence type="ECO:0000313" key="9">
    <source>
        <dbReference type="EMBL" id="MCY9606002.1"/>
    </source>
</evidence>
<feature type="transmembrane region" description="Helical" evidence="7">
    <location>
        <begin position="66"/>
        <end position="89"/>
    </location>
</feature>
<keyword evidence="6 7" id="KW-0472">Membrane</keyword>
<dbReference type="GeneID" id="76996153"/>
<proteinExistence type="inferred from homology"/>
<dbReference type="EMBL" id="JAMDMM010000005">
    <property type="protein sequence ID" value="MCY9606002.1"/>
    <property type="molecule type" value="Genomic_DNA"/>
</dbReference>
<evidence type="ECO:0000256" key="4">
    <source>
        <dbReference type="ARBA" id="ARBA00022692"/>
    </source>
</evidence>
<evidence type="ECO:0000256" key="3">
    <source>
        <dbReference type="ARBA" id="ARBA00022475"/>
    </source>
</evidence>
<evidence type="ECO:0000256" key="7">
    <source>
        <dbReference type="RuleBase" id="RU363032"/>
    </source>
</evidence>
<dbReference type="GO" id="GO:0055085">
    <property type="term" value="P:transmembrane transport"/>
    <property type="evidence" value="ECO:0007669"/>
    <property type="project" value="InterPro"/>
</dbReference>
<dbReference type="AlphaFoldDB" id="A0AAP9DT20"/>
<dbReference type="PANTHER" id="PTHR32243">
    <property type="entry name" value="MALTOSE TRANSPORT SYSTEM PERMEASE-RELATED"/>
    <property type="match status" value="1"/>
</dbReference>
<dbReference type="InterPro" id="IPR035906">
    <property type="entry name" value="MetI-like_sf"/>
</dbReference>
<feature type="transmembrane region" description="Helical" evidence="7">
    <location>
        <begin position="7"/>
        <end position="28"/>
    </location>
</feature>
<evidence type="ECO:0000313" key="11">
    <source>
        <dbReference type="Proteomes" id="UP000315377"/>
    </source>
</evidence>
<evidence type="ECO:0000259" key="8">
    <source>
        <dbReference type="PROSITE" id="PS50928"/>
    </source>
</evidence>
<reference evidence="9 12" key="2">
    <citation type="submission" date="2022-05" db="EMBL/GenBank/DDBJ databases">
        <title>Genome Sequencing of Bee-Associated Microbes.</title>
        <authorList>
            <person name="Dunlap C."/>
        </authorList>
    </citation>
    <scope>NUCLEOTIDE SEQUENCE [LARGE SCALE GENOMIC DNA]</scope>
    <source>
        <strain evidence="9 12">NRRL B-14613</strain>
    </source>
</reference>
<feature type="transmembrane region" description="Helical" evidence="7">
    <location>
        <begin position="178"/>
        <end position="203"/>
    </location>
</feature>
<name>A0AAP9DT20_PANTH</name>
<keyword evidence="2 7" id="KW-0813">Transport</keyword>
<comment type="similarity">
    <text evidence="7">Belongs to the binding-protein-dependent transport system permease family.</text>
</comment>